<dbReference type="CDD" id="cd00093">
    <property type="entry name" value="HTH_XRE"/>
    <property type="match status" value="1"/>
</dbReference>
<dbReference type="PANTHER" id="PTHR43236">
    <property type="entry name" value="ANTITOXIN HIGA1"/>
    <property type="match status" value="1"/>
</dbReference>
<comment type="similarity">
    <text evidence="1">Belongs to the short-chain fatty acyl-CoA assimilation regulator (ScfR) family.</text>
</comment>
<dbReference type="PANTHER" id="PTHR43236:SF1">
    <property type="entry name" value="BLL7220 PROTEIN"/>
    <property type="match status" value="1"/>
</dbReference>
<protein>
    <recommendedName>
        <fullName evidence="2">HTH cro/C1-type domain-containing protein</fullName>
    </recommendedName>
</protein>
<gene>
    <name evidence="3" type="ORF">CKA38_09895</name>
</gene>
<dbReference type="EMBL" id="CP023004">
    <property type="protein sequence ID" value="AWI09514.1"/>
    <property type="molecule type" value="Genomic_DNA"/>
</dbReference>
<organism evidence="3 4">
    <name type="scientific">Ereboglobus luteus</name>
    <dbReference type="NCBI Taxonomy" id="1796921"/>
    <lineage>
        <taxon>Bacteria</taxon>
        <taxon>Pseudomonadati</taxon>
        <taxon>Verrucomicrobiota</taxon>
        <taxon>Opitutia</taxon>
        <taxon>Opitutales</taxon>
        <taxon>Opitutaceae</taxon>
        <taxon>Ereboglobus</taxon>
    </lineage>
</organism>
<sequence length="396" mass="43989">MGQPTNCASMSFVESIDAATLGERLRVARANAGLTQEDAAKRLGVSRPTLVAIEQGQRKVRAEELRTLADIYEARFNDLLRSTAVHVDLVAKFRKGDSKKQTELEKSGEDAIRLLNRLATASMELEFRLGQRQQSYPPPEKQILSGPLEDQAEDLALELRHRLGIGLSPITDIVSLVELELGVRIFFRPLAPLISGVFAYDAAVGPCMLINIKHPRERQVLTIAHELGHFMCARNSPDVVHEAAHEISREERFVTLFAVAFLMPAVSVRSRFRDYTAAGGAFSPRNLLLMAHSFKVSVEAMARRLENLKLLKQGTFESLKERGFTIEAAKRALGLPTDDAQSAPPRLTLMAVEAYRRGLFSEGQLSNMLSLERVQLREQLDNFGGEELDDALSLES</sequence>
<dbReference type="RefSeq" id="WP_108825323.1">
    <property type="nucleotide sequence ID" value="NZ_CP023004.1"/>
</dbReference>
<accession>A0A2U8E4N9</accession>
<dbReference type="InterPro" id="IPR001387">
    <property type="entry name" value="Cro/C1-type_HTH"/>
</dbReference>
<name>A0A2U8E4N9_9BACT</name>
<dbReference type="SMART" id="SM00530">
    <property type="entry name" value="HTH_XRE"/>
    <property type="match status" value="1"/>
</dbReference>
<evidence type="ECO:0000313" key="3">
    <source>
        <dbReference type="EMBL" id="AWI09514.1"/>
    </source>
</evidence>
<feature type="domain" description="HTH cro/C1-type" evidence="2">
    <location>
        <begin position="25"/>
        <end position="79"/>
    </location>
</feature>
<keyword evidence="4" id="KW-1185">Reference proteome</keyword>
<dbReference type="Gene3D" id="1.10.10.2910">
    <property type="match status" value="1"/>
</dbReference>
<dbReference type="Pfam" id="PF13560">
    <property type="entry name" value="HTH_31"/>
    <property type="match status" value="1"/>
</dbReference>
<dbReference type="AlphaFoldDB" id="A0A2U8E4N9"/>
<evidence type="ECO:0000259" key="2">
    <source>
        <dbReference type="PROSITE" id="PS50943"/>
    </source>
</evidence>
<evidence type="ECO:0000256" key="1">
    <source>
        <dbReference type="ARBA" id="ARBA00007227"/>
    </source>
</evidence>
<dbReference type="InterPro" id="IPR010982">
    <property type="entry name" value="Lambda_DNA-bd_dom_sf"/>
</dbReference>
<dbReference type="SUPFAM" id="SSF47413">
    <property type="entry name" value="lambda repressor-like DNA-binding domains"/>
    <property type="match status" value="1"/>
</dbReference>
<proteinExistence type="inferred from homology"/>
<dbReference type="Proteomes" id="UP000244896">
    <property type="component" value="Chromosome"/>
</dbReference>
<dbReference type="InterPro" id="IPR010359">
    <property type="entry name" value="IrrE_HExxH"/>
</dbReference>
<reference evidence="3 4" key="1">
    <citation type="journal article" date="2018" name="Syst. Appl. Microbiol.">
        <title>Ereboglobus luteus gen. nov. sp. nov. from cockroach guts, and new insights into the oxygen relationship of the genera Opitutus and Didymococcus (Verrucomicrobia: Opitutaceae).</title>
        <authorList>
            <person name="Tegtmeier D."/>
            <person name="Belitz A."/>
            <person name="Radek R."/>
            <person name="Heimerl T."/>
            <person name="Brune A."/>
        </authorList>
    </citation>
    <scope>NUCLEOTIDE SEQUENCE [LARGE SCALE GENOMIC DNA]</scope>
    <source>
        <strain evidence="3 4">Ho45</strain>
    </source>
</reference>
<dbReference type="InterPro" id="IPR052345">
    <property type="entry name" value="Rad_response_metalloprotease"/>
</dbReference>
<dbReference type="Gene3D" id="1.10.260.40">
    <property type="entry name" value="lambda repressor-like DNA-binding domains"/>
    <property type="match status" value="1"/>
</dbReference>
<dbReference type="PROSITE" id="PS50943">
    <property type="entry name" value="HTH_CROC1"/>
    <property type="match status" value="1"/>
</dbReference>
<dbReference type="KEGG" id="elut:CKA38_09895"/>
<dbReference type="Pfam" id="PF06114">
    <property type="entry name" value="Peptidase_M78"/>
    <property type="match status" value="1"/>
</dbReference>
<dbReference type="GO" id="GO:0003677">
    <property type="term" value="F:DNA binding"/>
    <property type="evidence" value="ECO:0007669"/>
    <property type="project" value="InterPro"/>
</dbReference>
<evidence type="ECO:0000313" key="4">
    <source>
        <dbReference type="Proteomes" id="UP000244896"/>
    </source>
</evidence>
<dbReference type="OrthoDB" id="9794834at2"/>